<gene>
    <name evidence="1" type="ORF">FB388_0509</name>
</gene>
<dbReference type="Proteomes" id="UP000319818">
    <property type="component" value="Unassembled WGS sequence"/>
</dbReference>
<keyword evidence="2" id="KW-1185">Reference proteome</keyword>
<name>A0A543GAS4_9PSEU</name>
<organism evidence="1 2">
    <name type="scientific">Pseudonocardia cypriaca</name>
    <dbReference type="NCBI Taxonomy" id="882449"/>
    <lineage>
        <taxon>Bacteria</taxon>
        <taxon>Bacillati</taxon>
        <taxon>Actinomycetota</taxon>
        <taxon>Actinomycetes</taxon>
        <taxon>Pseudonocardiales</taxon>
        <taxon>Pseudonocardiaceae</taxon>
        <taxon>Pseudonocardia</taxon>
    </lineage>
</organism>
<dbReference type="EMBL" id="VFPH01000001">
    <property type="protein sequence ID" value="TQM43167.1"/>
    <property type="molecule type" value="Genomic_DNA"/>
</dbReference>
<evidence type="ECO:0000313" key="2">
    <source>
        <dbReference type="Proteomes" id="UP000319818"/>
    </source>
</evidence>
<protein>
    <submittedName>
        <fullName evidence="1">Uncharacterized protein</fullName>
    </submittedName>
</protein>
<sequence length="57" mass="6387">MAKSRKNGDDVQRARLARLLSDPATYFADARRQAHEQAKRLLAARLDEQGEPSPGRP</sequence>
<proteinExistence type="predicted"/>
<dbReference type="RefSeq" id="WP_170225441.1">
    <property type="nucleotide sequence ID" value="NZ_VFPH01000001.1"/>
</dbReference>
<dbReference type="AlphaFoldDB" id="A0A543GAS4"/>
<accession>A0A543GAS4</accession>
<evidence type="ECO:0000313" key="1">
    <source>
        <dbReference type="EMBL" id="TQM43167.1"/>
    </source>
</evidence>
<reference evidence="1 2" key="1">
    <citation type="submission" date="2019-06" db="EMBL/GenBank/DDBJ databases">
        <title>Sequencing the genomes of 1000 actinobacteria strains.</title>
        <authorList>
            <person name="Klenk H.-P."/>
        </authorList>
    </citation>
    <scope>NUCLEOTIDE SEQUENCE [LARGE SCALE GENOMIC DNA]</scope>
    <source>
        <strain evidence="1 2">DSM 45511</strain>
    </source>
</reference>
<comment type="caution">
    <text evidence="1">The sequence shown here is derived from an EMBL/GenBank/DDBJ whole genome shotgun (WGS) entry which is preliminary data.</text>
</comment>